<evidence type="ECO:0000256" key="8">
    <source>
        <dbReference type="ARBA" id="ARBA00049551"/>
    </source>
</evidence>
<evidence type="ECO:0000259" key="10">
    <source>
        <dbReference type="Pfam" id="PF00361"/>
    </source>
</evidence>
<keyword evidence="3" id="KW-0249">Electron transport</keyword>
<keyword evidence="3" id="KW-0679">Respiratory chain</keyword>
<evidence type="ECO:0000256" key="5">
    <source>
        <dbReference type="ARBA" id="ARBA00022989"/>
    </source>
</evidence>
<dbReference type="EC" id="7.1.1.2" evidence="2"/>
<dbReference type="GO" id="GO:0015990">
    <property type="term" value="P:electron transport coupled proton transport"/>
    <property type="evidence" value="ECO:0007669"/>
    <property type="project" value="TreeGrafter"/>
</dbReference>
<keyword evidence="5 9" id="KW-1133">Transmembrane helix</keyword>
<feature type="transmembrane region" description="Helical" evidence="9">
    <location>
        <begin position="183"/>
        <end position="204"/>
    </location>
</feature>
<dbReference type="GO" id="GO:0008137">
    <property type="term" value="F:NADH dehydrogenase (ubiquinone) activity"/>
    <property type="evidence" value="ECO:0007669"/>
    <property type="project" value="UniProtKB-EC"/>
</dbReference>
<dbReference type="GO" id="GO:0042773">
    <property type="term" value="P:ATP synthesis coupled electron transport"/>
    <property type="evidence" value="ECO:0007669"/>
    <property type="project" value="InterPro"/>
</dbReference>
<evidence type="ECO:0000256" key="4">
    <source>
        <dbReference type="ARBA" id="ARBA00022692"/>
    </source>
</evidence>
<dbReference type="PANTHER" id="PTHR42829">
    <property type="entry name" value="NADH-UBIQUINONE OXIDOREDUCTASE CHAIN 5"/>
    <property type="match status" value="1"/>
</dbReference>
<feature type="transmembrane region" description="Helical" evidence="9">
    <location>
        <begin position="122"/>
        <end position="143"/>
    </location>
</feature>
<feature type="transmembrane region" description="Helical" evidence="9">
    <location>
        <begin position="466"/>
        <end position="487"/>
    </location>
</feature>
<feature type="transmembrane region" description="Helical" evidence="9">
    <location>
        <begin position="507"/>
        <end position="527"/>
    </location>
</feature>
<dbReference type="PRINTS" id="PR01434">
    <property type="entry name" value="NADHDHGNASE5"/>
</dbReference>
<feature type="transmembrane region" description="Helical" evidence="9">
    <location>
        <begin position="348"/>
        <end position="366"/>
    </location>
</feature>
<comment type="catalytic activity">
    <reaction evidence="8">
        <text>a ubiquinone + NADH + 5 H(+)(in) = a ubiquinol + NAD(+) + 4 H(+)(out)</text>
        <dbReference type="Rhea" id="RHEA:29091"/>
        <dbReference type="Rhea" id="RHEA-COMP:9565"/>
        <dbReference type="Rhea" id="RHEA-COMP:9566"/>
        <dbReference type="ChEBI" id="CHEBI:15378"/>
        <dbReference type="ChEBI" id="CHEBI:16389"/>
        <dbReference type="ChEBI" id="CHEBI:17976"/>
        <dbReference type="ChEBI" id="CHEBI:57540"/>
        <dbReference type="ChEBI" id="CHEBI:57945"/>
        <dbReference type="EC" id="7.1.1.2"/>
    </reaction>
</comment>
<feature type="transmembrane region" description="Helical" evidence="9">
    <location>
        <begin position="224"/>
        <end position="245"/>
    </location>
</feature>
<feature type="transmembrane region" description="Helical" evidence="9">
    <location>
        <begin position="98"/>
        <end position="115"/>
    </location>
</feature>
<dbReference type="Pfam" id="PF00361">
    <property type="entry name" value="Proton_antipo_M"/>
    <property type="match status" value="1"/>
</dbReference>
<organism evidence="11">
    <name type="scientific">Rhopalaea idoneta</name>
    <dbReference type="NCBI Taxonomy" id="1712670"/>
    <lineage>
        <taxon>Eukaryota</taxon>
        <taxon>Metazoa</taxon>
        <taxon>Chordata</taxon>
        <taxon>Tunicata</taxon>
        <taxon>Ascidiacea</taxon>
        <taxon>Aplousobranchia</taxon>
        <taxon>Diazonidae</taxon>
        <taxon>Rhopalaea</taxon>
    </lineage>
</organism>
<feature type="transmembrane region" description="Helical" evidence="9">
    <location>
        <begin position="306"/>
        <end position="328"/>
    </location>
</feature>
<protein>
    <recommendedName>
        <fullName evidence="2">NADH:ubiquinone reductase (H(+)-translocating)</fullName>
        <ecNumber evidence="2">7.1.1.2</ecNumber>
    </recommendedName>
    <alternativeName>
        <fullName evidence="7">NADH dehydrogenase subunit 5</fullName>
    </alternativeName>
</protein>
<evidence type="ECO:0000256" key="2">
    <source>
        <dbReference type="ARBA" id="ARBA00012944"/>
    </source>
</evidence>
<geneLocation type="mitochondrion" evidence="11"/>
<reference evidence="11" key="1">
    <citation type="journal article" date="2016" name="Mol. Phylogenet. Evol.">
        <title>Back to solitude: Solving the phylogenetic position of the Diazonidae using molecular and developmental characters.</title>
        <authorList>
            <person name="Shenkar N."/>
            <person name="Koplovitz G."/>
            <person name="Dray L."/>
            <person name="Gissi C."/>
            <person name="Huchon D."/>
        </authorList>
    </citation>
    <scope>NUCLEOTIDE SEQUENCE</scope>
</reference>
<feature type="transmembrane region" description="Helical" evidence="9">
    <location>
        <begin position="387"/>
        <end position="413"/>
    </location>
</feature>
<evidence type="ECO:0000256" key="1">
    <source>
        <dbReference type="ARBA" id="ARBA00004141"/>
    </source>
</evidence>
<comment type="subcellular location">
    <subcellularLocation>
        <location evidence="1">Membrane</location>
        <topology evidence="1">Multi-pass membrane protein</topology>
    </subcellularLocation>
</comment>
<name>A0A173QSX7_9ASCI</name>
<dbReference type="PANTHER" id="PTHR42829:SF2">
    <property type="entry name" value="NADH-UBIQUINONE OXIDOREDUCTASE CHAIN 5"/>
    <property type="match status" value="1"/>
</dbReference>
<accession>A0A173QSX7</accession>
<feature type="domain" description="NADH:quinone oxidoreductase/Mrp antiporter transmembrane" evidence="10">
    <location>
        <begin position="119"/>
        <end position="396"/>
    </location>
</feature>
<keyword evidence="3" id="KW-0813">Transport</keyword>
<evidence type="ECO:0000256" key="7">
    <source>
        <dbReference type="ARBA" id="ARBA00031027"/>
    </source>
</evidence>
<feature type="transmembrane region" description="Helical" evidence="9">
    <location>
        <begin position="155"/>
        <end position="176"/>
    </location>
</feature>
<evidence type="ECO:0000313" key="11">
    <source>
        <dbReference type="EMBL" id="CUH72600.1"/>
    </source>
</evidence>
<feature type="transmembrane region" description="Helical" evidence="9">
    <location>
        <begin position="281"/>
        <end position="299"/>
    </location>
</feature>
<gene>
    <name evidence="11" type="primary">nad5</name>
</gene>
<keyword evidence="4 9" id="KW-0812">Transmembrane</keyword>
<feature type="transmembrane region" description="Helical" evidence="9">
    <location>
        <begin position="252"/>
        <end position="275"/>
    </location>
</feature>
<evidence type="ECO:0000256" key="6">
    <source>
        <dbReference type="ARBA" id="ARBA00023136"/>
    </source>
</evidence>
<feature type="transmembrane region" description="Helical" evidence="9">
    <location>
        <begin position="26"/>
        <end position="57"/>
    </location>
</feature>
<proteinExistence type="predicted"/>
<sequence length="569" mass="66565">MCFFFSFFVFFFSVMFSMKTMSFFKYVFFLVFFGVVIGYGVGFLSFGGSVFFCFFFLMNQSMFLSMDFFSLGFDFLLFFVGGCIIFYSSWYFLYESNYKMFIFYMLFFMFFMFLLTNTTSLFFILLGWEGVGIMSFLLISWWFGRSEATQGGYQAIIYNRLGDFGFYISLMLCFMYGFNKDMFFVSDFFFGSFVTVFLIVSIMAKSSQFFFHPWLPNAMEGPTPVSSLLHSSTMVVAGVFLSIRISEYFNFFFLEFLMFIGAVTMLFGSLCGIGQFDIKKIIAFSTTSQLGFMLLIVSVGGYKMSFFLLCMHAFFKSALFMGSGVFIHFKNNDQFVTKMGSGFFFSKLTSLCFFVSSLSLMGFPFLSGFFSKDLILENVWGPLLNRFCVFVFIFASSLTVVYTLRIFLLAYAGAFSDVMSGKYGLLEVFGSNVSWIFCLCFGGVFFGLFSFNFFFLNNEEEFLPFFLKFTPVLILCFGVFFSFMVVLGDFSFFGSYLYFFNPIFHRLFVFQALFFVNIYVFFELFFFEFFLKCVFLSPINFFSKFFPSFFSFSKFFFFFFFLSFFLFLF</sequence>
<evidence type="ECO:0000256" key="9">
    <source>
        <dbReference type="SAM" id="Phobius"/>
    </source>
</evidence>
<dbReference type="GO" id="GO:0003954">
    <property type="term" value="F:NADH dehydrogenase activity"/>
    <property type="evidence" value="ECO:0007669"/>
    <property type="project" value="TreeGrafter"/>
</dbReference>
<dbReference type="InterPro" id="IPR001750">
    <property type="entry name" value="ND/Mrp_TM"/>
</dbReference>
<keyword evidence="11" id="KW-0496">Mitochondrion</keyword>
<dbReference type="GO" id="GO:0016020">
    <property type="term" value="C:membrane"/>
    <property type="evidence" value="ECO:0007669"/>
    <property type="project" value="UniProtKB-SubCell"/>
</dbReference>
<dbReference type="AlphaFoldDB" id="A0A173QSX7"/>
<evidence type="ECO:0000256" key="3">
    <source>
        <dbReference type="ARBA" id="ARBA00022660"/>
    </source>
</evidence>
<keyword evidence="6 9" id="KW-0472">Membrane</keyword>
<dbReference type="EMBL" id="LN877970">
    <property type="protein sequence ID" value="CUH72600.1"/>
    <property type="molecule type" value="Genomic_DNA"/>
</dbReference>
<feature type="transmembrane region" description="Helical" evidence="9">
    <location>
        <begin position="69"/>
        <end position="92"/>
    </location>
</feature>
<feature type="transmembrane region" description="Helical" evidence="9">
    <location>
        <begin position="433"/>
        <end position="454"/>
    </location>
</feature>
<dbReference type="InterPro" id="IPR003945">
    <property type="entry name" value="NU5C-like"/>
</dbReference>
<feature type="transmembrane region" description="Helical" evidence="9">
    <location>
        <begin position="548"/>
        <end position="568"/>
    </location>
</feature>